<gene>
    <name evidence="11 13" type="primary">kdpC</name>
    <name evidence="13" type="ORF">GCM10011507_08520</name>
</gene>
<dbReference type="NCBIfam" id="NF001454">
    <property type="entry name" value="PRK00315.1"/>
    <property type="match status" value="1"/>
</dbReference>
<feature type="compositionally biased region" description="Polar residues" evidence="12">
    <location>
        <begin position="72"/>
        <end position="92"/>
    </location>
</feature>
<dbReference type="Pfam" id="PF02669">
    <property type="entry name" value="KdpC"/>
    <property type="match status" value="1"/>
</dbReference>
<dbReference type="InterPro" id="IPR003820">
    <property type="entry name" value="KdpC"/>
</dbReference>
<proteinExistence type="inferred from homology"/>
<dbReference type="GO" id="GO:0005886">
    <property type="term" value="C:plasma membrane"/>
    <property type="evidence" value="ECO:0007669"/>
    <property type="project" value="UniProtKB-SubCell"/>
</dbReference>
<dbReference type="GO" id="GO:0005524">
    <property type="term" value="F:ATP binding"/>
    <property type="evidence" value="ECO:0007669"/>
    <property type="project" value="UniProtKB-UniRule"/>
</dbReference>
<dbReference type="PANTHER" id="PTHR30042">
    <property type="entry name" value="POTASSIUM-TRANSPORTING ATPASE C CHAIN"/>
    <property type="match status" value="1"/>
</dbReference>
<dbReference type="GO" id="GO:0008556">
    <property type="term" value="F:P-type potassium transmembrane transporter activity"/>
    <property type="evidence" value="ECO:0007669"/>
    <property type="project" value="InterPro"/>
</dbReference>
<evidence type="ECO:0000256" key="7">
    <source>
        <dbReference type="ARBA" id="ARBA00022958"/>
    </source>
</evidence>
<dbReference type="PANTHER" id="PTHR30042:SF2">
    <property type="entry name" value="POTASSIUM-TRANSPORTING ATPASE KDPC SUBUNIT"/>
    <property type="match status" value="1"/>
</dbReference>
<accession>A0A916W1X4</accession>
<comment type="similarity">
    <text evidence="11">Belongs to the KdpC family.</text>
</comment>
<comment type="subcellular location">
    <subcellularLocation>
        <location evidence="11">Cell membrane</location>
        <topology evidence="11">Single-pass membrane protein</topology>
    </subcellularLocation>
</comment>
<comment type="subunit">
    <text evidence="11">The system is composed of three essential subunits: KdpA, KdpB and KdpC.</text>
</comment>
<keyword evidence="10 11" id="KW-0472">Membrane</keyword>
<sequence>MRRNIWISLLYTVITAVLLGIAYPLLMTGVAQVLFHNKANGQLIRKNGVIIGSRIIGQSFTGPGYFHGRPSASGTNGYDASSSGGSNYGPTNQKYIDRVKSDVASLEKENPGTPIPVDLVTTSASGLDPDITPAAAEFQVPRVAKERGLPLAEVQDLVTKHTTPRQFGVLGEPRVNVLELNLDLNRVAPPPTK</sequence>
<evidence type="ECO:0000313" key="14">
    <source>
        <dbReference type="Proteomes" id="UP000648801"/>
    </source>
</evidence>
<keyword evidence="6 11" id="KW-0067">ATP-binding</keyword>
<keyword evidence="5 11" id="KW-0547">Nucleotide-binding</keyword>
<keyword evidence="8 11" id="KW-1133">Transmembrane helix</keyword>
<keyword evidence="7 11" id="KW-0630">Potassium</keyword>
<keyword evidence="14" id="KW-1185">Reference proteome</keyword>
<evidence type="ECO:0000256" key="1">
    <source>
        <dbReference type="ARBA" id="ARBA00022448"/>
    </source>
</evidence>
<keyword evidence="9 11" id="KW-0406">Ion transport</keyword>
<comment type="caution">
    <text evidence="13">The sequence shown here is derived from an EMBL/GenBank/DDBJ whole genome shotgun (WGS) entry which is preliminary data.</text>
</comment>
<evidence type="ECO:0000256" key="12">
    <source>
        <dbReference type="SAM" id="MobiDB-lite"/>
    </source>
</evidence>
<evidence type="ECO:0000256" key="3">
    <source>
        <dbReference type="ARBA" id="ARBA00022538"/>
    </source>
</evidence>
<evidence type="ECO:0000256" key="8">
    <source>
        <dbReference type="ARBA" id="ARBA00022989"/>
    </source>
</evidence>
<keyword evidence="3 11" id="KW-0633">Potassium transport</keyword>
<reference evidence="13" key="2">
    <citation type="submission" date="2020-09" db="EMBL/GenBank/DDBJ databases">
        <authorList>
            <person name="Sun Q."/>
            <person name="Zhou Y."/>
        </authorList>
    </citation>
    <scope>NUCLEOTIDE SEQUENCE</scope>
    <source>
        <strain evidence="13">CGMCC 1.15447</strain>
    </source>
</reference>
<name>A0A916W1X4_9BACT</name>
<evidence type="ECO:0000256" key="2">
    <source>
        <dbReference type="ARBA" id="ARBA00022475"/>
    </source>
</evidence>
<evidence type="ECO:0000256" key="10">
    <source>
        <dbReference type="ARBA" id="ARBA00023136"/>
    </source>
</evidence>
<evidence type="ECO:0000256" key="9">
    <source>
        <dbReference type="ARBA" id="ARBA00023065"/>
    </source>
</evidence>
<protein>
    <recommendedName>
        <fullName evidence="11">Potassium-transporting ATPase KdpC subunit</fullName>
    </recommendedName>
    <alternativeName>
        <fullName evidence="11">ATP phosphohydrolase [potassium-transporting] C chain</fullName>
    </alternativeName>
    <alternativeName>
        <fullName evidence="11">Potassium-binding and translocating subunit C</fullName>
    </alternativeName>
    <alternativeName>
        <fullName evidence="11">Potassium-translocating ATPase C chain</fullName>
    </alternativeName>
</protein>
<evidence type="ECO:0000313" key="13">
    <source>
        <dbReference type="EMBL" id="GGA59405.1"/>
    </source>
</evidence>
<dbReference type="AlphaFoldDB" id="A0A916W1X4"/>
<feature type="transmembrane region" description="Helical" evidence="11">
    <location>
        <begin position="6"/>
        <end position="35"/>
    </location>
</feature>
<dbReference type="Proteomes" id="UP000648801">
    <property type="component" value="Unassembled WGS sequence"/>
</dbReference>
<keyword evidence="2 11" id="KW-1003">Cell membrane</keyword>
<comment type="function">
    <text evidence="11">Part of the high-affinity ATP-driven potassium transport (or Kdp) system, which catalyzes the hydrolysis of ATP coupled with the electrogenic transport of potassium into the cytoplasm. This subunit acts as a catalytic chaperone that increases the ATP-binding affinity of the ATP-hydrolyzing subunit KdpB by the formation of a transient KdpB/KdpC/ATP ternary complex.</text>
</comment>
<evidence type="ECO:0000256" key="4">
    <source>
        <dbReference type="ARBA" id="ARBA00022692"/>
    </source>
</evidence>
<evidence type="ECO:0000256" key="11">
    <source>
        <dbReference type="HAMAP-Rule" id="MF_00276"/>
    </source>
</evidence>
<dbReference type="RefSeq" id="WP_188758047.1">
    <property type="nucleotide sequence ID" value="NZ_BMJB01000001.1"/>
</dbReference>
<reference evidence="13" key="1">
    <citation type="journal article" date="2014" name="Int. J. Syst. Evol. Microbiol.">
        <title>Complete genome sequence of Corynebacterium casei LMG S-19264T (=DSM 44701T), isolated from a smear-ripened cheese.</title>
        <authorList>
            <consortium name="US DOE Joint Genome Institute (JGI-PGF)"/>
            <person name="Walter F."/>
            <person name="Albersmeier A."/>
            <person name="Kalinowski J."/>
            <person name="Ruckert C."/>
        </authorList>
    </citation>
    <scope>NUCLEOTIDE SEQUENCE</scope>
    <source>
        <strain evidence="13">CGMCC 1.15447</strain>
    </source>
</reference>
<evidence type="ECO:0000256" key="6">
    <source>
        <dbReference type="ARBA" id="ARBA00022840"/>
    </source>
</evidence>
<dbReference type="EMBL" id="BMJB01000001">
    <property type="protein sequence ID" value="GGA59405.1"/>
    <property type="molecule type" value="Genomic_DNA"/>
</dbReference>
<evidence type="ECO:0000256" key="5">
    <source>
        <dbReference type="ARBA" id="ARBA00022741"/>
    </source>
</evidence>
<dbReference type="HAMAP" id="MF_00276">
    <property type="entry name" value="KdpC"/>
    <property type="match status" value="1"/>
</dbReference>
<feature type="region of interest" description="Disordered" evidence="12">
    <location>
        <begin position="71"/>
        <end position="92"/>
    </location>
</feature>
<keyword evidence="1 11" id="KW-0813">Transport</keyword>
<dbReference type="PIRSF" id="PIRSF001296">
    <property type="entry name" value="K_ATPase_KdpC"/>
    <property type="match status" value="1"/>
</dbReference>
<dbReference type="NCBIfam" id="TIGR00681">
    <property type="entry name" value="kdpC"/>
    <property type="match status" value="1"/>
</dbReference>
<organism evidence="13 14">
    <name type="scientific">Edaphobacter acidisoli</name>
    <dbReference type="NCBI Taxonomy" id="2040573"/>
    <lineage>
        <taxon>Bacteria</taxon>
        <taxon>Pseudomonadati</taxon>
        <taxon>Acidobacteriota</taxon>
        <taxon>Terriglobia</taxon>
        <taxon>Terriglobales</taxon>
        <taxon>Acidobacteriaceae</taxon>
        <taxon>Edaphobacter</taxon>
    </lineage>
</organism>
<keyword evidence="4 11" id="KW-0812">Transmembrane</keyword>